<dbReference type="InterPro" id="IPR027417">
    <property type="entry name" value="P-loop_NTPase"/>
</dbReference>
<feature type="domain" description="ABC transmembrane type-1" evidence="14">
    <location>
        <begin position="50"/>
        <end position="345"/>
    </location>
</feature>
<dbReference type="PANTHER" id="PTHR43394:SF1">
    <property type="entry name" value="ATP-BINDING CASSETTE SUB-FAMILY B MEMBER 10, MITOCHONDRIAL"/>
    <property type="match status" value="1"/>
</dbReference>
<accession>A0A939LZQ4</accession>
<dbReference type="InterPro" id="IPR011527">
    <property type="entry name" value="ABC1_TM_dom"/>
</dbReference>
<keyword evidence="8 12" id="KW-1133">Transmembrane helix</keyword>
<evidence type="ECO:0000259" key="13">
    <source>
        <dbReference type="PROSITE" id="PS50893"/>
    </source>
</evidence>
<dbReference type="InterPro" id="IPR003439">
    <property type="entry name" value="ABC_transporter-like_ATP-bd"/>
</dbReference>
<dbReference type="Gene3D" id="1.20.1560.10">
    <property type="entry name" value="ABC transporter type 1, transmembrane domain"/>
    <property type="match status" value="1"/>
</dbReference>
<dbReference type="PROSITE" id="PS50929">
    <property type="entry name" value="ABC_TM1F"/>
    <property type="match status" value="1"/>
</dbReference>
<feature type="region of interest" description="Disordered" evidence="11">
    <location>
        <begin position="1"/>
        <end position="28"/>
    </location>
</feature>
<dbReference type="GO" id="GO:0090374">
    <property type="term" value="P:oligopeptide export from mitochondrion"/>
    <property type="evidence" value="ECO:0007669"/>
    <property type="project" value="TreeGrafter"/>
</dbReference>
<dbReference type="CDD" id="cd18550">
    <property type="entry name" value="ABC_6TM_exporter_like"/>
    <property type="match status" value="1"/>
</dbReference>
<evidence type="ECO:0000256" key="4">
    <source>
        <dbReference type="ARBA" id="ARBA00022519"/>
    </source>
</evidence>
<evidence type="ECO:0000256" key="1">
    <source>
        <dbReference type="ARBA" id="ARBA00004429"/>
    </source>
</evidence>
<feature type="compositionally biased region" description="Gly residues" evidence="11">
    <location>
        <begin position="1"/>
        <end position="10"/>
    </location>
</feature>
<dbReference type="InterPro" id="IPR036640">
    <property type="entry name" value="ABC1_TM_sf"/>
</dbReference>
<evidence type="ECO:0000259" key="14">
    <source>
        <dbReference type="PROSITE" id="PS50929"/>
    </source>
</evidence>
<evidence type="ECO:0000256" key="5">
    <source>
        <dbReference type="ARBA" id="ARBA00022692"/>
    </source>
</evidence>
<evidence type="ECO:0000256" key="7">
    <source>
        <dbReference type="ARBA" id="ARBA00022840"/>
    </source>
</evidence>
<feature type="transmembrane region" description="Helical" evidence="12">
    <location>
        <begin position="89"/>
        <end position="114"/>
    </location>
</feature>
<dbReference type="EMBL" id="JAGDYL010000013">
    <property type="protein sequence ID" value="MBO1805412.1"/>
    <property type="molecule type" value="Genomic_DNA"/>
</dbReference>
<evidence type="ECO:0000256" key="8">
    <source>
        <dbReference type="ARBA" id="ARBA00022989"/>
    </source>
</evidence>
<keyword evidence="6" id="KW-0547">Nucleotide-binding</keyword>
<name>A0A939LZQ4_9MICO</name>
<dbReference type="RefSeq" id="WP_208045914.1">
    <property type="nucleotide sequence ID" value="NZ_JAGDYL010000013.1"/>
</dbReference>
<evidence type="ECO:0000256" key="12">
    <source>
        <dbReference type="SAM" id="Phobius"/>
    </source>
</evidence>
<feature type="domain" description="ABC transporter" evidence="13">
    <location>
        <begin position="382"/>
        <end position="620"/>
    </location>
</feature>
<dbReference type="Gene3D" id="3.40.50.300">
    <property type="entry name" value="P-loop containing nucleotide triphosphate hydrolases"/>
    <property type="match status" value="1"/>
</dbReference>
<dbReference type="Pfam" id="PF00664">
    <property type="entry name" value="ABC_membrane"/>
    <property type="match status" value="1"/>
</dbReference>
<comment type="subcellular location">
    <subcellularLocation>
        <location evidence="1">Cell inner membrane</location>
        <topology evidence="1">Multi-pass membrane protein</topology>
    </subcellularLocation>
</comment>
<feature type="transmembrane region" description="Helical" evidence="12">
    <location>
        <begin position="47"/>
        <end position="69"/>
    </location>
</feature>
<protein>
    <submittedName>
        <fullName evidence="15">ABC transporter ATP-binding protein</fullName>
    </submittedName>
</protein>
<keyword evidence="9 12" id="KW-0472">Membrane</keyword>
<comment type="similarity">
    <text evidence="10">Belongs to the ABC transporter superfamily. Siderophore-Fe(3+) uptake transporter (SIUT) (TC 3.A.1.21) family.</text>
</comment>
<dbReference type="GO" id="GO:0015421">
    <property type="term" value="F:ABC-type oligopeptide transporter activity"/>
    <property type="evidence" value="ECO:0007669"/>
    <property type="project" value="TreeGrafter"/>
</dbReference>
<keyword evidence="5 12" id="KW-0812">Transmembrane</keyword>
<dbReference type="InterPro" id="IPR017871">
    <property type="entry name" value="ABC_transporter-like_CS"/>
</dbReference>
<dbReference type="PANTHER" id="PTHR43394">
    <property type="entry name" value="ATP-DEPENDENT PERMEASE MDL1, MITOCHONDRIAL"/>
    <property type="match status" value="1"/>
</dbReference>
<dbReference type="GO" id="GO:0016887">
    <property type="term" value="F:ATP hydrolysis activity"/>
    <property type="evidence" value="ECO:0007669"/>
    <property type="project" value="InterPro"/>
</dbReference>
<dbReference type="SMART" id="SM00382">
    <property type="entry name" value="AAA"/>
    <property type="match status" value="1"/>
</dbReference>
<dbReference type="GO" id="GO:0005524">
    <property type="term" value="F:ATP binding"/>
    <property type="evidence" value="ECO:0007669"/>
    <property type="project" value="UniProtKB-KW"/>
</dbReference>
<dbReference type="Proteomes" id="UP000664398">
    <property type="component" value="Unassembled WGS sequence"/>
</dbReference>
<evidence type="ECO:0000256" key="2">
    <source>
        <dbReference type="ARBA" id="ARBA00022448"/>
    </source>
</evidence>
<reference evidence="15" key="1">
    <citation type="submission" date="2021-03" db="EMBL/GenBank/DDBJ databases">
        <title>Leucobacter chromiisoli sp. nov., isolated from chromium-containing soil of chemical plant.</title>
        <authorList>
            <person name="Xu Z."/>
        </authorList>
    </citation>
    <scope>NUCLEOTIDE SEQUENCE</scope>
    <source>
        <strain evidence="15">A2</strain>
    </source>
</reference>
<dbReference type="GO" id="GO:0005886">
    <property type="term" value="C:plasma membrane"/>
    <property type="evidence" value="ECO:0007669"/>
    <property type="project" value="UniProtKB-SubCell"/>
</dbReference>
<evidence type="ECO:0000313" key="15">
    <source>
        <dbReference type="EMBL" id="MBO1805412.1"/>
    </source>
</evidence>
<evidence type="ECO:0000256" key="11">
    <source>
        <dbReference type="SAM" id="MobiDB-lite"/>
    </source>
</evidence>
<keyword evidence="2" id="KW-0813">Transport</keyword>
<dbReference type="SUPFAM" id="SSF52540">
    <property type="entry name" value="P-loop containing nucleoside triphosphate hydrolases"/>
    <property type="match status" value="1"/>
</dbReference>
<dbReference type="SUPFAM" id="SSF90123">
    <property type="entry name" value="ABC transporter transmembrane region"/>
    <property type="match status" value="1"/>
</dbReference>
<keyword evidence="16" id="KW-1185">Reference proteome</keyword>
<dbReference type="PROSITE" id="PS50893">
    <property type="entry name" value="ABC_TRANSPORTER_2"/>
    <property type="match status" value="1"/>
</dbReference>
<comment type="caution">
    <text evidence="15">The sequence shown here is derived from an EMBL/GenBank/DDBJ whole genome shotgun (WGS) entry which is preliminary data.</text>
</comment>
<keyword evidence="3" id="KW-1003">Cell membrane</keyword>
<dbReference type="InterPro" id="IPR039421">
    <property type="entry name" value="Type_1_exporter"/>
</dbReference>
<evidence type="ECO:0000256" key="3">
    <source>
        <dbReference type="ARBA" id="ARBA00022475"/>
    </source>
</evidence>
<sequence length="622" mass="66837">MGGGMGGGRGSRVSAGDAERQREINSAAPPVPDLGRRIAELFRPYRIQLAVIVGLVLISAGLGILPPLITERVFDDGLFPPDGSPDLPVLARLVGAIVAVFLVSSALGIVQTLFTARVGNQVMGDLRVRLFSHLQSMELGFFTRTKTGVIQSRLQNDVGGVANVLTNTVSNVIGNTVTVIAAAVAMLLLSWQLTLVALVLMPVLVVAQRRVGQVRARIAGKTQESLSEMSAITQEALSVSGVLLAKTYSRQRAETERYASENRTQIELQVRQTMSGQVFFALVQVFLSAVPAIVYLVSGWLIARAQGQGFDPGITAGTIVAFTTVQSRLLFPLMALMRIALDLQTSRALFARIFEYLDLEPAITDAEGARDPSDEPGRAGAIEFDEVTFRYPDAGADDPPTLDRVSFSVAPGEFVAFVGASGSGKTTIGSLIPRLYDASSGVVRYAGDDVRELRQEALMDRIGVVTQEPYLFHATIAENLRYARPDATQQQIEHAARLANIHDTISGFADGYDTVVGERGYRLSGGEKQRIAIARVLLKDPRLLVLDEATSALDTVNERIVQRALDGARSGRTTVAIAHRLSTVVDADRIYVVGAGRILEQGTHAELLGLGGAYAELYAQQV</sequence>
<evidence type="ECO:0000256" key="9">
    <source>
        <dbReference type="ARBA" id="ARBA00023136"/>
    </source>
</evidence>
<dbReference type="PROSITE" id="PS00211">
    <property type="entry name" value="ABC_TRANSPORTER_1"/>
    <property type="match status" value="1"/>
</dbReference>
<dbReference type="Pfam" id="PF00005">
    <property type="entry name" value="ABC_tran"/>
    <property type="match status" value="1"/>
</dbReference>
<feature type="transmembrane region" description="Helical" evidence="12">
    <location>
        <begin position="179"/>
        <end position="207"/>
    </location>
</feature>
<feature type="transmembrane region" description="Helical" evidence="12">
    <location>
        <begin position="278"/>
        <end position="302"/>
    </location>
</feature>
<gene>
    <name evidence="15" type="ORF">J4H91_08780</name>
</gene>
<dbReference type="FunFam" id="3.40.50.300:FF:000221">
    <property type="entry name" value="Multidrug ABC transporter ATP-binding protein"/>
    <property type="match status" value="1"/>
</dbReference>
<evidence type="ECO:0000256" key="6">
    <source>
        <dbReference type="ARBA" id="ARBA00022741"/>
    </source>
</evidence>
<dbReference type="InterPro" id="IPR003593">
    <property type="entry name" value="AAA+_ATPase"/>
</dbReference>
<dbReference type="AlphaFoldDB" id="A0A939LZQ4"/>
<keyword evidence="7 15" id="KW-0067">ATP-binding</keyword>
<proteinExistence type="inferred from homology"/>
<evidence type="ECO:0000256" key="10">
    <source>
        <dbReference type="ARBA" id="ARBA00023455"/>
    </source>
</evidence>
<evidence type="ECO:0000313" key="16">
    <source>
        <dbReference type="Proteomes" id="UP000664398"/>
    </source>
</evidence>
<organism evidence="15 16">
    <name type="scientific">Leucobacter ruminantium</name>
    <dbReference type="NCBI Taxonomy" id="1289170"/>
    <lineage>
        <taxon>Bacteria</taxon>
        <taxon>Bacillati</taxon>
        <taxon>Actinomycetota</taxon>
        <taxon>Actinomycetes</taxon>
        <taxon>Micrococcales</taxon>
        <taxon>Microbacteriaceae</taxon>
        <taxon>Leucobacter</taxon>
    </lineage>
</organism>
<keyword evidence="4" id="KW-0997">Cell inner membrane</keyword>